<dbReference type="CDD" id="cd03048">
    <property type="entry name" value="GST_N_Ure2p_like"/>
    <property type="match status" value="1"/>
</dbReference>
<name>A0A1L9TQI8_9EURO</name>
<gene>
    <name evidence="5" type="ORF">ASPSYDRAFT_40232</name>
</gene>
<dbReference type="Pfam" id="PF02798">
    <property type="entry name" value="GST_N"/>
    <property type="match status" value="1"/>
</dbReference>
<keyword evidence="6" id="KW-1185">Reference proteome</keyword>
<dbReference type="SFLD" id="SFLDS00019">
    <property type="entry name" value="Glutathione_Transferase_(cytos"/>
    <property type="match status" value="1"/>
</dbReference>
<dbReference type="AlphaFoldDB" id="A0A1L9TQI8"/>
<reference evidence="6" key="1">
    <citation type="journal article" date="2017" name="Genome Biol.">
        <title>Comparative genomics reveals high biological diversity and specific adaptations in the industrially and medically important fungal genus Aspergillus.</title>
        <authorList>
            <person name="de Vries R.P."/>
            <person name="Riley R."/>
            <person name="Wiebenga A."/>
            <person name="Aguilar-Osorio G."/>
            <person name="Amillis S."/>
            <person name="Uchima C.A."/>
            <person name="Anderluh G."/>
            <person name="Asadollahi M."/>
            <person name="Askin M."/>
            <person name="Barry K."/>
            <person name="Battaglia E."/>
            <person name="Bayram O."/>
            <person name="Benocci T."/>
            <person name="Braus-Stromeyer S.A."/>
            <person name="Caldana C."/>
            <person name="Canovas D."/>
            <person name="Cerqueira G.C."/>
            <person name="Chen F."/>
            <person name="Chen W."/>
            <person name="Choi C."/>
            <person name="Clum A."/>
            <person name="Dos Santos R.A."/>
            <person name="Damasio A.R."/>
            <person name="Diallinas G."/>
            <person name="Emri T."/>
            <person name="Fekete E."/>
            <person name="Flipphi M."/>
            <person name="Freyberg S."/>
            <person name="Gallo A."/>
            <person name="Gournas C."/>
            <person name="Habgood R."/>
            <person name="Hainaut M."/>
            <person name="Harispe M.L."/>
            <person name="Henrissat B."/>
            <person name="Hilden K.S."/>
            <person name="Hope R."/>
            <person name="Hossain A."/>
            <person name="Karabika E."/>
            <person name="Karaffa L."/>
            <person name="Karanyi Z."/>
            <person name="Krasevec N."/>
            <person name="Kuo A."/>
            <person name="Kusch H."/>
            <person name="LaButti K."/>
            <person name="Lagendijk E.L."/>
            <person name="Lapidus A."/>
            <person name="Levasseur A."/>
            <person name="Lindquist E."/>
            <person name="Lipzen A."/>
            <person name="Logrieco A.F."/>
            <person name="MacCabe A."/>
            <person name="Maekelae M.R."/>
            <person name="Malavazi I."/>
            <person name="Melin P."/>
            <person name="Meyer V."/>
            <person name="Mielnichuk N."/>
            <person name="Miskei M."/>
            <person name="Molnar A.P."/>
            <person name="Mule G."/>
            <person name="Ngan C.Y."/>
            <person name="Orejas M."/>
            <person name="Orosz E."/>
            <person name="Ouedraogo J.P."/>
            <person name="Overkamp K.M."/>
            <person name="Park H.-S."/>
            <person name="Perrone G."/>
            <person name="Piumi F."/>
            <person name="Punt P.J."/>
            <person name="Ram A.F."/>
            <person name="Ramon A."/>
            <person name="Rauscher S."/>
            <person name="Record E."/>
            <person name="Riano-Pachon D.M."/>
            <person name="Robert V."/>
            <person name="Roehrig J."/>
            <person name="Ruller R."/>
            <person name="Salamov A."/>
            <person name="Salih N.S."/>
            <person name="Samson R.A."/>
            <person name="Sandor E."/>
            <person name="Sanguinetti M."/>
            <person name="Schuetze T."/>
            <person name="Sepcic K."/>
            <person name="Shelest E."/>
            <person name="Sherlock G."/>
            <person name="Sophianopoulou V."/>
            <person name="Squina F.M."/>
            <person name="Sun H."/>
            <person name="Susca A."/>
            <person name="Todd R.B."/>
            <person name="Tsang A."/>
            <person name="Unkles S.E."/>
            <person name="van de Wiele N."/>
            <person name="van Rossen-Uffink D."/>
            <person name="Oliveira J.V."/>
            <person name="Vesth T.C."/>
            <person name="Visser J."/>
            <person name="Yu J.-H."/>
            <person name="Zhou M."/>
            <person name="Andersen M.R."/>
            <person name="Archer D.B."/>
            <person name="Baker S.E."/>
            <person name="Benoit I."/>
            <person name="Brakhage A.A."/>
            <person name="Braus G.H."/>
            <person name="Fischer R."/>
            <person name="Frisvad J.C."/>
            <person name="Goldman G.H."/>
            <person name="Houbraken J."/>
            <person name="Oakley B."/>
            <person name="Pocsi I."/>
            <person name="Scazzocchio C."/>
            <person name="Seiboth B."/>
            <person name="vanKuyk P.A."/>
            <person name="Wortman J."/>
            <person name="Dyer P.S."/>
            <person name="Grigoriev I.V."/>
        </authorList>
    </citation>
    <scope>NUCLEOTIDE SEQUENCE [LARGE SCALE GENOMIC DNA]</scope>
    <source>
        <strain evidence="6">CBS 593.65</strain>
    </source>
</reference>
<evidence type="ECO:0000313" key="5">
    <source>
        <dbReference type="EMBL" id="OJJ61690.1"/>
    </source>
</evidence>
<dbReference type="SFLD" id="SFLDG00358">
    <property type="entry name" value="Main_(cytGST)"/>
    <property type="match status" value="1"/>
</dbReference>
<dbReference type="InterPro" id="IPR010987">
    <property type="entry name" value="Glutathione-S-Trfase_C-like"/>
</dbReference>
<dbReference type="SFLD" id="SFLDG01151">
    <property type="entry name" value="Main.2:_Nu-like"/>
    <property type="match status" value="1"/>
</dbReference>
<dbReference type="PANTHER" id="PTHR44051">
    <property type="entry name" value="GLUTATHIONE S-TRANSFERASE-RELATED"/>
    <property type="match status" value="1"/>
</dbReference>
<evidence type="ECO:0000259" key="3">
    <source>
        <dbReference type="PROSITE" id="PS50404"/>
    </source>
</evidence>
<dbReference type="RefSeq" id="XP_040705496.1">
    <property type="nucleotide sequence ID" value="XM_040846042.1"/>
</dbReference>
<dbReference type="InterPro" id="IPR004046">
    <property type="entry name" value="GST_C"/>
</dbReference>
<dbReference type="PANTHER" id="PTHR44051:SF3">
    <property type="entry name" value="TRANSCRIPTIONAL REGULATOR URE2"/>
    <property type="match status" value="1"/>
</dbReference>
<evidence type="ECO:0008006" key="7">
    <source>
        <dbReference type="Google" id="ProtNLM"/>
    </source>
</evidence>
<dbReference type="STRING" id="1036612.A0A1L9TQI8"/>
<dbReference type="SUPFAM" id="SSF52833">
    <property type="entry name" value="Thioredoxin-like"/>
    <property type="match status" value="1"/>
</dbReference>
<evidence type="ECO:0000259" key="4">
    <source>
        <dbReference type="PROSITE" id="PS50405"/>
    </source>
</evidence>
<evidence type="ECO:0000256" key="1">
    <source>
        <dbReference type="ARBA" id="ARBA00007409"/>
    </source>
</evidence>
<dbReference type="Gene3D" id="3.40.30.10">
    <property type="entry name" value="Glutaredoxin"/>
    <property type="match status" value="1"/>
</dbReference>
<evidence type="ECO:0000313" key="6">
    <source>
        <dbReference type="Proteomes" id="UP000184356"/>
    </source>
</evidence>
<protein>
    <recommendedName>
        <fullName evidence="7">Glutathione S-transferase</fullName>
    </recommendedName>
</protein>
<dbReference type="GeneID" id="63762115"/>
<dbReference type="Pfam" id="PF00043">
    <property type="entry name" value="GST_C"/>
    <property type="match status" value="1"/>
</dbReference>
<dbReference type="InterPro" id="IPR036282">
    <property type="entry name" value="Glutathione-S-Trfase_C_sf"/>
</dbReference>
<proteinExistence type="inferred from homology"/>
<comment type="similarity">
    <text evidence="1 2">Belongs to the GST superfamily.</text>
</comment>
<dbReference type="InterPro" id="IPR004045">
    <property type="entry name" value="Glutathione_S-Trfase_N"/>
</dbReference>
<dbReference type="EMBL" id="KV878583">
    <property type="protein sequence ID" value="OJJ61690.1"/>
    <property type="molecule type" value="Genomic_DNA"/>
</dbReference>
<organism evidence="5 6">
    <name type="scientific">Aspergillus sydowii CBS 593.65</name>
    <dbReference type="NCBI Taxonomy" id="1036612"/>
    <lineage>
        <taxon>Eukaryota</taxon>
        <taxon>Fungi</taxon>
        <taxon>Dikarya</taxon>
        <taxon>Ascomycota</taxon>
        <taxon>Pezizomycotina</taxon>
        <taxon>Eurotiomycetes</taxon>
        <taxon>Eurotiomycetidae</taxon>
        <taxon>Eurotiales</taxon>
        <taxon>Aspergillaceae</taxon>
        <taxon>Aspergillus</taxon>
        <taxon>Aspergillus subgen. Nidulantes</taxon>
    </lineage>
</organism>
<dbReference type="OrthoDB" id="422574at2759"/>
<dbReference type="PROSITE" id="PS50404">
    <property type="entry name" value="GST_NTER"/>
    <property type="match status" value="1"/>
</dbReference>
<feature type="domain" description="GST C-terminal" evidence="4">
    <location>
        <begin position="107"/>
        <end position="234"/>
    </location>
</feature>
<dbReference type="InterPro" id="IPR036249">
    <property type="entry name" value="Thioredoxin-like_sf"/>
</dbReference>
<dbReference type="SUPFAM" id="SSF47616">
    <property type="entry name" value="GST C-terminal domain-like"/>
    <property type="match status" value="1"/>
</dbReference>
<dbReference type="Gene3D" id="1.20.1050.10">
    <property type="match status" value="1"/>
</dbReference>
<dbReference type="Proteomes" id="UP000184356">
    <property type="component" value="Unassembled WGS sequence"/>
</dbReference>
<dbReference type="PROSITE" id="PS50405">
    <property type="entry name" value="GST_CTER"/>
    <property type="match status" value="1"/>
</dbReference>
<feature type="domain" description="GST N-terminal" evidence="3">
    <location>
        <begin position="20"/>
        <end position="101"/>
    </location>
</feature>
<accession>A0A1L9TQI8</accession>
<sequence>MFPSSKYHASNKDIPASMMQPITLYSHEVGPNPWKVAIILSALELEYKTVFVSFEQVKQAPFTEINPNGRLPAIIDPNLGITLWESGAIIQYLIETYDVSHKLSYETFPEKYHAQQWLHFQMSGQGPYYGQLGWFRRQPEKDPLAIKRYSDEVRRVTSVLNKALEGRLWLVGDKCTYADLSFVTWQDLLGFISPDQVGEFAREFPNVEAWMGRMRERADVKKVLDEKQQAMAKLHN</sequence>
<dbReference type="VEuPathDB" id="FungiDB:ASPSYDRAFT_40232"/>
<dbReference type="InterPro" id="IPR040079">
    <property type="entry name" value="Glutathione_S-Trfase"/>
</dbReference>
<evidence type="ECO:0000256" key="2">
    <source>
        <dbReference type="RuleBase" id="RU003494"/>
    </source>
</evidence>